<dbReference type="PANTHER" id="PTHR16026:SF0">
    <property type="entry name" value="CARTILAGE ACIDIC PROTEIN 1"/>
    <property type="match status" value="1"/>
</dbReference>
<keyword evidence="1" id="KW-0732">Signal</keyword>
<dbReference type="InterPro" id="IPR011519">
    <property type="entry name" value="UnbV_ASPIC"/>
</dbReference>
<keyword evidence="4" id="KW-1185">Reference proteome</keyword>
<dbReference type="Gene3D" id="2.130.10.130">
    <property type="entry name" value="Integrin alpha, N-terminal"/>
    <property type="match status" value="2"/>
</dbReference>
<proteinExistence type="predicted"/>
<dbReference type="PANTHER" id="PTHR16026">
    <property type="entry name" value="CARTILAGE ACIDIC PROTEIN 1"/>
    <property type="match status" value="1"/>
</dbReference>
<comment type="caution">
    <text evidence="3">The sequence shown here is derived from an EMBL/GenBank/DDBJ whole genome shotgun (WGS) entry which is preliminary data.</text>
</comment>
<evidence type="ECO:0000313" key="3">
    <source>
        <dbReference type="EMBL" id="MEL4455651.1"/>
    </source>
</evidence>
<protein>
    <submittedName>
        <fullName evidence="3">CRTAC1 family protein</fullName>
    </submittedName>
</protein>
<dbReference type="Proteomes" id="UP001474120">
    <property type="component" value="Unassembled WGS sequence"/>
</dbReference>
<dbReference type="Pfam" id="PF13517">
    <property type="entry name" value="FG-GAP_3"/>
    <property type="match status" value="2"/>
</dbReference>
<organism evidence="3 4">
    <name type="scientific">Lutimonas vermicola</name>
    <dbReference type="NCBI Taxonomy" id="414288"/>
    <lineage>
        <taxon>Bacteria</taxon>
        <taxon>Pseudomonadati</taxon>
        <taxon>Bacteroidota</taxon>
        <taxon>Flavobacteriia</taxon>
        <taxon>Flavobacteriales</taxon>
        <taxon>Flavobacteriaceae</taxon>
        <taxon>Lutimonas</taxon>
    </lineage>
</organism>
<dbReference type="InterPro" id="IPR027039">
    <property type="entry name" value="Crtac1"/>
</dbReference>
<accession>A0ABU9L2Q4</accession>
<dbReference type="Pfam" id="PF07593">
    <property type="entry name" value="UnbV_ASPIC"/>
    <property type="match status" value="1"/>
</dbReference>
<reference evidence="3 4" key="1">
    <citation type="submission" date="2024-04" db="EMBL/GenBank/DDBJ databases">
        <title>whole genome sequencing of Lutimonas vermicola strain IMCC1616.</title>
        <authorList>
            <person name="Bae S.S."/>
        </authorList>
    </citation>
    <scope>NUCLEOTIDE SEQUENCE [LARGE SCALE GENOMIC DNA]</scope>
    <source>
        <strain evidence="3 4">IMCC1616</strain>
    </source>
</reference>
<dbReference type="InterPro" id="IPR028994">
    <property type="entry name" value="Integrin_alpha_N"/>
</dbReference>
<evidence type="ECO:0000313" key="4">
    <source>
        <dbReference type="Proteomes" id="UP001474120"/>
    </source>
</evidence>
<dbReference type="SUPFAM" id="SSF69318">
    <property type="entry name" value="Integrin alpha N-terminal domain"/>
    <property type="match status" value="1"/>
</dbReference>
<sequence length="575" mass="63554">MGSLLFNIKKINKQAQPYTLKNFCILNLVLALFFMLGACEQGGKTNKKNDNLLLVPAKSNSEFFQEIGESIGLDFVHSIGAEEMNNIVESVGGGAAFLDYDKDGYMDIYTCSGTWLEGFSKSEKPQELPYNHLYKNMQDGTFMDVSSQSGVQGESYSMGITVGDFNNDGYPDIYLSNYGKNTLYQNLTDGTFKDITDKAGVGGANKCSVGAVWLDFDNDGLLDLYVGNYLNFDPEYSYYYAPDGFPGPLAYDSQKDQLFRNTGNGSFEDVTDQMGIIDIDGRAMGVGAADYDDDGFVDIYVANDHTVNYLWHNDQGKGFTDKGTLSGTGFSQAGEATVSMSVDFADYNRDELLDIFISDDNYCSLYENLGNGIFKDNSYTSGISMASGQFVGWSSSFLDYDNDGDADIFKSNGELKHLYGQEDQLFDNLGNGKFSDISLDLGGYFEEEHVGRGACIGDYDNDGDLDIYIVNLDGKGKFLRNNFGNLSNWLMLDLEGTVSNKDGLGCRIKIVTDTLVQTAQKKSTTGYLSQNDSRIHFGIADYEVVDRIEIKWPSGQFQLLEKVNANQIIKVVEPQ</sequence>
<dbReference type="RefSeq" id="WP_342159524.1">
    <property type="nucleotide sequence ID" value="NZ_JBCDNA010000001.1"/>
</dbReference>
<feature type="domain" description="ASPIC/UnbV" evidence="2">
    <location>
        <begin position="503"/>
        <end position="569"/>
    </location>
</feature>
<gene>
    <name evidence="3" type="ORF">AABB81_07065</name>
</gene>
<evidence type="ECO:0000259" key="2">
    <source>
        <dbReference type="Pfam" id="PF07593"/>
    </source>
</evidence>
<evidence type="ECO:0000256" key="1">
    <source>
        <dbReference type="ARBA" id="ARBA00022729"/>
    </source>
</evidence>
<name>A0ABU9L2Q4_9FLAO</name>
<dbReference type="EMBL" id="JBCDNA010000001">
    <property type="protein sequence ID" value="MEL4455651.1"/>
    <property type="molecule type" value="Genomic_DNA"/>
</dbReference>
<dbReference type="InterPro" id="IPR013517">
    <property type="entry name" value="FG-GAP"/>
</dbReference>